<dbReference type="KEGG" id="crb:17886924"/>
<dbReference type="GO" id="GO:0003677">
    <property type="term" value="F:DNA binding"/>
    <property type="evidence" value="ECO:0007669"/>
    <property type="project" value="UniProtKB-KW"/>
</dbReference>
<dbReference type="SUPFAM" id="SSF47459">
    <property type="entry name" value="HLH, helix-loop-helix DNA-binding domain"/>
    <property type="match status" value="1"/>
</dbReference>
<keyword evidence="3" id="KW-0238">DNA-binding</keyword>
<dbReference type="InterPro" id="IPR036638">
    <property type="entry name" value="HLH_DNA-bd_sf"/>
</dbReference>
<dbReference type="PANTHER" id="PTHR45844:SF19">
    <property type="entry name" value="TRANSCRIPTION FACTOR BHLH106-RELATED"/>
    <property type="match status" value="1"/>
</dbReference>
<keyword evidence="2" id="KW-0805">Transcription regulation</keyword>
<dbReference type="eggNOG" id="KOG3561">
    <property type="taxonomic scope" value="Eukaryota"/>
</dbReference>
<dbReference type="PROSITE" id="PS50888">
    <property type="entry name" value="BHLH"/>
    <property type="match status" value="1"/>
</dbReference>
<dbReference type="GO" id="GO:0046983">
    <property type="term" value="F:protein dimerization activity"/>
    <property type="evidence" value="ECO:0007669"/>
    <property type="project" value="InterPro"/>
</dbReference>
<protein>
    <recommendedName>
        <fullName evidence="6">BHLH domain-containing protein</fullName>
    </recommendedName>
</protein>
<feature type="domain" description="BHLH" evidence="6">
    <location>
        <begin position="49"/>
        <end position="98"/>
    </location>
</feature>
<dbReference type="InterPro" id="IPR045865">
    <property type="entry name" value="ACT-like_dom_sf"/>
</dbReference>
<evidence type="ECO:0000313" key="8">
    <source>
        <dbReference type="Proteomes" id="UP000029121"/>
    </source>
</evidence>
<dbReference type="STRING" id="81985.R0H5W5"/>
<dbReference type="SUPFAM" id="SSF55021">
    <property type="entry name" value="ACT-like"/>
    <property type="match status" value="1"/>
</dbReference>
<evidence type="ECO:0000313" key="7">
    <source>
        <dbReference type="EMBL" id="EOA24674.1"/>
    </source>
</evidence>
<proteinExistence type="predicted"/>
<keyword evidence="5" id="KW-0539">Nucleus</keyword>
<evidence type="ECO:0000256" key="2">
    <source>
        <dbReference type="ARBA" id="ARBA00023015"/>
    </source>
</evidence>
<evidence type="ECO:0000256" key="5">
    <source>
        <dbReference type="ARBA" id="ARBA00023242"/>
    </source>
</evidence>
<evidence type="ECO:0000256" key="4">
    <source>
        <dbReference type="ARBA" id="ARBA00023163"/>
    </source>
</evidence>
<dbReference type="CDD" id="cd04873">
    <property type="entry name" value="ACT_UUR-ACR-like"/>
    <property type="match status" value="1"/>
</dbReference>
<evidence type="ECO:0000259" key="6">
    <source>
        <dbReference type="PROSITE" id="PS50888"/>
    </source>
</evidence>
<dbReference type="PANTHER" id="PTHR45844">
    <property type="entry name" value="TRANSCRIPTION FACTOR BHLH30"/>
    <property type="match status" value="1"/>
</dbReference>
<gene>
    <name evidence="7" type="ORF">CARUB_v10017947mg</name>
</gene>
<dbReference type="FunFam" id="4.10.280.10:FF:000070">
    <property type="entry name" value="transcription factor bHLH30"/>
    <property type="match status" value="1"/>
</dbReference>
<evidence type="ECO:0000256" key="3">
    <source>
        <dbReference type="ARBA" id="ARBA00023125"/>
    </source>
</evidence>
<sequence length="240" mass="26632">MQPEISDHIFYSFLTGGLCASTTSTSTTRTSSFYPFAIEDTISQDKALASLRNHKEAERRRRERINSHLNTLRSLLSCNSKTDKATLLAKVVQRVKELKQQTLGIADETLPSETDEISVINSEEYCSDNDDGRIIFKVSFSCEDRPDLLQDLMETLDSLQMETLFADMTTVGGRSRNVLVVAADKERHGVDSVQFLQNALKSLLERSSKSVMMGHGGGGGGGGGGERLKRRRELDHIIMV</sequence>
<name>R0H5W5_9BRAS</name>
<dbReference type="GO" id="GO:0005634">
    <property type="term" value="C:nucleus"/>
    <property type="evidence" value="ECO:0007669"/>
    <property type="project" value="UniProtKB-SubCell"/>
</dbReference>
<accession>R0H5W5</accession>
<dbReference type="GO" id="GO:0003700">
    <property type="term" value="F:DNA-binding transcription factor activity"/>
    <property type="evidence" value="ECO:0007669"/>
    <property type="project" value="InterPro"/>
</dbReference>
<dbReference type="InterPro" id="IPR045847">
    <property type="entry name" value="AIG1-like"/>
</dbReference>
<reference evidence="8" key="1">
    <citation type="journal article" date="2013" name="Nat. Genet.">
        <title>The Capsella rubella genome and the genomic consequences of rapid mating system evolution.</title>
        <authorList>
            <person name="Slotte T."/>
            <person name="Hazzouri K.M."/>
            <person name="Agren J.A."/>
            <person name="Koenig D."/>
            <person name="Maumus F."/>
            <person name="Guo Y.L."/>
            <person name="Steige K."/>
            <person name="Platts A.E."/>
            <person name="Escobar J.S."/>
            <person name="Newman L.K."/>
            <person name="Wang W."/>
            <person name="Mandakova T."/>
            <person name="Vello E."/>
            <person name="Smith L.M."/>
            <person name="Henz S.R."/>
            <person name="Steffen J."/>
            <person name="Takuno S."/>
            <person name="Brandvain Y."/>
            <person name="Coop G."/>
            <person name="Andolfatto P."/>
            <person name="Hu T.T."/>
            <person name="Blanchette M."/>
            <person name="Clark R.M."/>
            <person name="Quesneville H."/>
            <person name="Nordborg M."/>
            <person name="Gaut B.S."/>
            <person name="Lysak M.A."/>
            <person name="Jenkins J."/>
            <person name="Grimwood J."/>
            <person name="Chapman J."/>
            <person name="Prochnik S."/>
            <person name="Shu S."/>
            <person name="Rokhsar D."/>
            <person name="Schmutz J."/>
            <person name="Weigel D."/>
            <person name="Wright S.I."/>
        </authorList>
    </citation>
    <scope>NUCLEOTIDE SEQUENCE [LARGE SCALE GENOMIC DNA]</scope>
    <source>
        <strain evidence="8">cv. Monte Gargano</strain>
    </source>
</reference>
<organism evidence="7 8">
    <name type="scientific">Capsella rubella</name>
    <dbReference type="NCBI Taxonomy" id="81985"/>
    <lineage>
        <taxon>Eukaryota</taxon>
        <taxon>Viridiplantae</taxon>
        <taxon>Streptophyta</taxon>
        <taxon>Embryophyta</taxon>
        <taxon>Tracheophyta</taxon>
        <taxon>Spermatophyta</taxon>
        <taxon>Magnoliopsida</taxon>
        <taxon>eudicotyledons</taxon>
        <taxon>Gunneridae</taxon>
        <taxon>Pentapetalae</taxon>
        <taxon>rosids</taxon>
        <taxon>malvids</taxon>
        <taxon>Brassicales</taxon>
        <taxon>Brassicaceae</taxon>
        <taxon>Camelineae</taxon>
        <taxon>Capsella</taxon>
    </lineage>
</organism>
<keyword evidence="8" id="KW-1185">Reference proteome</keyword>
<dbReference type="Proteomes" id="UP000029121">
    <property type="component" value="Unassembled WGS sequence"/>
</dbReference>
<dbReference type="Pfam" id="PF00010">
    <property type="entry name" value="HLH"/>
    <property type="match status" value="1"/>
</dbReference>
<dbReference type="AlphaFoldDB" id="R0H5W5"/>
<dbReference type="SMART" id="SM00353">
    <property type="entry name" value="HLH"/>
    <property type="match status" value="1"/>
</dbReference>
<dbReference type="Gene3D" id="4.10.280.10">
    <property type="entry name" value="Helix-loop-helix DNA-binding domain"/>
    <property type="match status" value="1"/>
</dbReference>
<dbReference type="InterPro" id="IPR011598">
    <property type="entry name" value="bHLH_dom"/>
</dbReference>
<comment type="subcellular location">
    <subcellularLocation>
        <location evidence="1">Nucleus</location>
    </subcellularLocation>
</comment>
<dbReference type="OrthoDB" id="71302at2759"/>
<dbReference type="EMBL" id="KB870809">
    <property type="protein sequence ID" value="EOA24674.1"/>
    <property type="molecule type" value="Genomic_DNA"/>
</dbReference>
<keyword evidence="4" id="KW-0804">Transcription</keyword>
<evidence type="ECO:0000256" key="1">
    <source>
        <dbReference type="ARBA" id="ARBA00004123"/>
    </source>
</evidence>